<feature type="transmembrane region" description="Helical" evidence="8">
    <location>
        <begin position="41"/>
        <end position="59"/>
    </location>
</feature>
<dbReference type="EMBL" id="JBHMAG010000020">
    <property type="protein sequence ID" value="MFB9755981.1"/>
    <property type="molecule type" value="Genomic_DNA"/>
</dbReference>
<dbReference type="Proteomes" id="UP001589619">
    <property type="component" value="Unassembled WGS sequence"/>
</dbReference>
<evidence type="ECO:0000256" key="8">
    <source>
        <dbReference type="SAM" id="Phobius"/>
    </source>
</evidence>
<proteinExistence type="inferred from homology"/>
<evidence type="ECO:0000256" key="7">
    <source>
        <dbReference type="ARBA" id="ARBA00023136"/>
    </source>
</evidence>
<dbReference type="RefSeq" id="WP_344913557.1">
    <property type="nucleotide sequence ID" value="NZ_BAAAYO010000012.1"/>
</dbReference>
<dbReference type="PANTHER" id="PTHR34975">
    <property type="entry name" value="SPORE GERMINATION PROTEIN A2"/>
    <property type="match status" value="1"/>
</dbReference>
<organism evidence="9 10">
    <name type="scientific">Paenibacillus hodogayensis</name>
    <dbReference type="NCBI Taxonomy" id="279208"/>
    <lineage>
        <taxon>Bacteria</taxon>
        <taxon>Bacillati</taxon>
        <taxon>Bacillota</taxon>
        <taxon>Bacilli</taxon>
        <taxon>Bacillales</taxon>
        <taxon>Paenibacillaceae</taxon>
        <taxon>Paenibacillus</taxon>
    </lineage>
</organism>
<keyword evidence="3" id="KW-0813">Transport</keyword>
<sequence>MREQVRISSWQFYLLSFVYTMGTTFFLRPGALIAIAKQDAWIVWTWTGAAGIGMVYLWVKLAEQYPQMTWIEICTAAAGKWLGGAIALLYIGFFIQLSSWVVRNLGDFMTTTLMPRTPISVFHIMLLLVVCYAAIKGPETIARTNEILTPVIMLTFLVICFLMIPEWDTERLQPAFRLNVWKTVRETRNIIAFPFIEVITLMMLFPYVRKGGKKALFWGVLIGALFLCALTLFMVGVLGVTRASHGTSPLFLIVQEIRIGSFIEHLEASVTVVLLVAIFIKLSTTFYAAVFGLCQLLGLKDRTWVAVPLILIVSSLALGSENIVENISWDTRYVFEYELLYGLLFPLLFLVLARFRKRRVRS</sequence>
<name>A0ABV5W6E7_9BACL</name>
<evidence type="ECO:0000313" key="10">
    <source>
        <dbReference type="Proteomes" id="UP001589619"/>
    </source>
</evidence>
<feature type="transmembrane region" description="Helical" evidence="8">
    <location>
        <begin position="303"/>
        <end position="319"/>
    </location>
</feature>
<evidence type="ECO:0000313" key="9">
    <source>
        <dbReference type="EMBL" id="MFB9755981.1"/>
    </source>
</evidence>
<dbReference type="InterPro" id="IPR004761">
    <property type="entry name" value="Spore_GerAB"/>
</dbReference>
<reference evidence="9 10" key="1">
    <citation type="submission" date="2024-09" db="EMBL/GenBank/DDBJ databases">
        <authorList>
            <person name="Sun Q."/>
            <person name="Mori K."/>
        </authorList>
    </citation>
    <scope>NUCLEOTIDE SEQUENCE [LARGE SCALE GENOMIC DNA]</scope>
    <source>
        <strain evidence="9 10">JCM 12520</strain>
    </source>
</reference>
<keyword evidence="10" id="KW-1185">Reference proteome</keyword>
<feature type="transmembrane region" description="Helical" evidence="8">
    <location>
        <begin position="190"/>
        <end position="208"/>
    </location>
</feature>
<feature type="transmembrane region" description="Helical" evidence="8">
    <location>
        <begin position="71"/>
        <end position="97"/>
    </location>
</feature>
<feature type="transmembrane region" description="Helical" evidence="8">
    <location>
        <begin position="117"/>
        <end position="135"/>
    </location>
</feature>
<keyword evidence="6 8" id="KW-1133">Transmembrane helix</keyword>
<dbReference type="Gene3D" id="1.20.1740.10">
    <property type="entry name" value="Amino acid/polyamine transporter I"/>
    <property type="match status" value="1"/>
</dbReference>
<evidence type="ECO:0000256" key="5">
    <source>
        <dbReference type="ARBA" id="ARBA00022692"/>
    </source>
</evidence>
<keyword evidence="4" id="KW-0309">Germination</keyword>
<gene>
    <name evidence="9" type="ORF">ACFFNY_30775</name>
</gene>
<accession>A0ABV5W6E7</accession>
<comment type="subcellular location">
    <subcellularLocation>
        <location evidence="1">Membrane</location>
        <topology evidence="1">Multi-pass membrane protein</topology>
    </subcellularLocation>
</comment>
<keyword evidence="7 8" id="KW-0472">Membrane</keyword>
<dbReference type="Pfam" id="PF03845">
    <property type="entry name" value="Spore_permease"/>
    <property type="match status" value="1"/>
</dbReference>
<comment type="similarity">
    <text evidence="2">Belongs to the amino acid-polyamine-organocation (APC) superfamily. Spore germination protein (SGP) (TC 2.A.3.9) family.</text>
</comment>
<evidence type="ECO:0000256" key="3">
    <source>
        <dbReference type="ARBA" id="ARBA00022448"/>
    </source>
</evidence>
<evidence type="ECO:0000256" key="2">
    <source>
        <dbReference type="ARBA" id="ARBA00007998"/>
    </source>
</evidence>
<feature type="transmembrane region" description="Helical" evidence="8">
    <location>
        <begin position="268"/>
        <end position="291"/>
    </location>
</feature>
<evidence type="ECO:0000256" key="4">
    <source>
        <dbReference type="ARBA" id="ARBA00022544"/>
    </source>
</evidence>
<feature type="transmembrane region" description="Helical" evidence="8">
    <location>
        <begin position="147"/>
        <end position="164"/>
    </location>
</feature>
<evidence type="ECO:0000256" key="6">
    <source>
        <dbReference type="ARBA" id="ARBA00022989"/>
    </source>
</evidence>
<protein>
    <submittedName>
        <fullName evidence="9">Endospore germination permease</fullName>
    </submittedName>
</protein>
<keyword evidence="5 8" id="KW-0812">Transmembrane</keyword>
<feature type="transmembrane region" description="Helical" evidence="8">
    <location>
        <begin position="215"/>
        <end position="240"/>
    </location>
</feature>
<dbReference type="NCBIfam" id="TIGR00912">
    <property type="entry name" value="2A0309"/>
    <property type="match status" value="1"/>
</dbReference>
<comment type="caution">
    <text evidence="9">The sequence shown here is derived from an EMBL/GenBank/DDBJ whole genome shotgun (WGS) entry which is preliminary data.</text>
</comment>
<evidence type="ECO:0000256" key="1">
    <source>
        <dbReference type="ARBA" id="ARBA00004141"/>
    </source>
</evidence>
<feature type="transmembrane region" description="Helical" evidence="8">
    <location>
        <begin position="339"/>
        <end position="355"/>
    </location>
</feature>
<feature type="transmembrane region" description="Helical" evidence="8">
    <location>
        <begin position="12"/>
        <end position="35"/>
    </location>
</feature>
<dbReference type="PANTHER" id="PTHR34975:SF2">
    <property type="entry name" value="SPORE GERMINATION PROTEIN A2"/>
    <property type="match status" value="1"/>
</dbReference>